<feature type="compositionally biased region" description="Gly residues" evidence="5">
    <location>
        <begin position="214"/>
        <end position="234"/>
    </location>
</feature>
<gene>
    <name evidence="8" type="ORF">GCM10010140_49410</name>
</gene>
<dbReference type="InterPro" id="IPR020846">
    <property type="entry name" value="MFS_dom"/>
</dbReference>
<evidence type="ECO:0000313" key="8">
    <source>
        <dbReference type="EMBL" id="GGQ13410.1"/>
    </source>
</evidence>
<organism evidence="8 9">
    <name type="scientific">Streptosporangium pseudovulgare</name>
    <dbReference type="NCBI Taxonomy" id="35765"/>
    <lineage>
        <taxon>Bacteria</taxon>
        <taxon>Bacillati</taxon>
        <taxon>Actinomycetota</taxon>
        <taxon>Actinomycetes</taxon>
        <taxon>Streptosporangiales</taxon>
        <taxon>Streptosporangiaceae</taxon>
        <taxon>Streptosporangium</taxon>
    </lineage>
</organism>
<sequence length="426" mass="42317">MSVQTTGSGIPRLALVGVFGGLFCGYVGLSAVIPVLPGFVRERYGAPDVAVGLVVMATAFTALLVRPVAGHLADRHGHRLVMLAGALIIAVGGVLYFLPFGVAGLVPLRLLLGVGEAALFTAGAVWTVALAPHERRGQLIGLYGVSMWGGISAGTFLGAVMLPLGYGAVWAFSGAAALVGLLLISASPVHARAGRSGEVSGGTVSGGVSADGASGDGTSGDGKRGAGPAGGGRRGSGHRLLVRPALLPGTALALAAAGYAGLAAFVVLHLRARGIDSGVAVLSCFSAVYAGTRLFIGHLPDRLGPRRVAVWCGVGEAAGLLVVAVAPNLPVALIGSVITGVGFSLLHPSLALMVMDLADPAEQGAAIGAYTSFWDLGLALWGPLIGAVATGFGYPAVFVAGAACAVAAVAVALRVRRPAVRPATIG</sequence>
<dbReference type="Pfam" id="PF07690">
    <property type="entry name" value="MFS_1"/>
    <property type="match status" value="1"/>
</dbReference>
<dbReference type="InterPro" id="IPR011701">
    <property type="entry name" value="MFS"/>
</dbReference>
<dbReference type="RefSeq" id="WP_189248849.1">
    <property type="nucleotide sequence ID" value="NZ_BMQJ01000013.1"/>
</dbReference>
<name>A0ABQ2R5E0_9ACTN</name>
<evidence type="ECO:0000256" key="4">
    <source>
        <dbReference type="ARBA" id="ARBA00023136"/>
    </source>
</evidence>
<dbReference type="SUPFAM" id="SSF103473">
    <property type="entry name" value="MFS general substrate transporter"/>
    <property type="match status" value="1"/>
</dbReference>
<feature type="transmembrane region" description="Helical" evidence="6">
    <location>
        <begin position="12"/>
        <end position="37"/>
    </location>
</feature>
<dbReference type="InterPro" id="IPR036259">
    <property type="entry name" value="MFS_trans_sf"/>
</dbReference>
<feature type="transmembrane region" description="Helical" evidence="6">
    <location>
        <begin position="80"/>
        <end position="98"/>
    </location>
</feature>
<dbReference type="PANTHER" id="PTHR23531:SF1">
    <property type="entry name" value="QUINOLENE RESISTANCE PROTEIN NORA"/>
    <property type="match status" value="1"/>
</dbReference>
<evidence type="ECO:0000256" key="2">
    <source>
        <dbReference type="ARBA" id="ARBA00022692"/>
    </source>
</evidence>
<feature type="transmembrane region" description="Helical" evidence="6">
    <location>
        <begin position="110"/>
        <end position="130"/>
    </location>
</feature>
<dbReference type="Proteomes" id="UP000611554">
    <property type="component" value="Unassembled WGS sequence"/>
</dbReference>
<feature type="transmembrane region" description="Helical" evidence="6">
    <location>
        <begin position="392"/>
        <end position="413"/>
    </location>
</feature>
<protein>
    <recommendedName>
        <fullName evidence="7">Major facilitator superfamily (MFS) profile domain-containing protein</fullName>
    </recommendedName>
</protein>
<evidence type="ECO:0000256" key="3">
    <source>
        <dbReference type="ARBA" id="ARBA00022989"/>
    </source>
</evidence>
<dbReference type="InterPro" id="IPR052714">
    <property type="entry name" value="MFS_Exporter"/>
</dbReference>
<evidence type="ECO:0000256" key="5">
    <source>
        <dbReference type="SAM" id="MobiDB-lite"/>
    </source>
</evidence>
<keyword evidence="9" id="KW-1185">Reference proteome</keyword>
<reference evidence="9" key="1">
    <citation type="journal article" date="2019" name="Int. J. Syst. Evol. Microbiol.">
        <title>The Global Catalogue of Microorganisms (GCM) 10K type strain sequencing project: providing services to taxonomists for standard genome sequencing and annotation.</title>
        <authorList>
            <consortium name="The Broad Institute Genomics Platform"/>
            <consortium name="The Broad Institute Genome Sequencing Center for Infectious Disease"/>
            <person name="Wu L."/>
            <person name="Ma J."/>
        </authorList>
    </citation>
    <scope>NUCLEOTIDE SEQUENCE [LARGE SCALE GENOMIC DNA]</scope>
    <source>
        <strain evidence="9">JCM 3115</strain>
    </source>
</reference>
<accession>A0ABQ2R5E0</accession>
<dbReference type="EMBL" id="BMQJ01000013">
    <property type="protein sequence ID" value="GGQ13410.1"/>
    <property type="molecule type" value="Genomic_DNA"/>
</dbReference>
<feature type="transmembrane region" description="Helical" evidence="6">
    <location>
        <begin position="332"/>
        <end position="355"/>
    </location>
</feature>
<evidence type="ECO:0000256" key="6">
    <source>
        <dbReference type="SAM" id="Phobius"/>
    </source>
</evidence>
<comment type="caution">
    <text evidence="8">The sequence shown here is derived from an EMBL/GenBank/DDBJ whole genome shotgun (WGS) entry which is preliminary data.</text>
</comment>
<evidence type="ECO:0000313" key="9">
    <source>
        <dbReference type="Proteomes" id="UP000611554"/>
    </source>
</evidence>
<keyword evidence="4 6" id="KW-0472">Membrane</keyword>
<feature type="transmembrane region" description="Helical" evidence="6">
    <location>
        <begin position="168"/>
        <end position="186"/>
    </location>
</feature>
<dbReference type="PROSITE" id="PS50850">
    <property type="entry name" value="MFS"/>
    <property type="match status" value="1"/>
</dbReference>
<dbReference type="Gene3D" id="1.20.1250.20">
    <property type="entry name" value="MFS general substrate transporter like domains"/>
    <property type="match status" value="1"/>
</dbReference>
<feature type="domain" description="Major facilitator superfamily (MFS) profile" evidence="7">
    <location>
        <begin position="14"/>
        <end position="419"/>
    </location>
</feature>
<keyword evidence="3 6" id="KW-1133">Transmembrane helix</keyword>
<feature type="transmembrane region" description="Helical" evidence="6">
    <location>
        <begin position="49"/>
        <end position="68"/>
    </location>
</feature>
<feature type="transmembrane region" description="Helical" evidence="6">
    <location>
        <begin position="245"/>
        <end position="268"/>
    </location>
</feature>
<keyword evidence="2 6" id="KW-0812">Transmembrane</keyword>
<comment type="subcellular location">
    <subcellularLocation>
        <location evidence="1">Cell membrane</location>
        <topology evidence="1">Multi-pass membrane protein</topology>
    </subcellularLocation>
</comment>
<feature type="region of interest" description="Disordered" evidence="5">
    <location>
        <begin position="195"/>
        <end position="236"/>
    </location>
</feature>
<feature type="transmembrane region" description="Helical" evidence="6">
    <location>
        <begin position="142"/>
        <end position="162"/>
    </location>
</feature>
<feature type="transmembrane region" description="Helical" evidence="6">
    <location>
        <begin position="367"/>
        <end position="386"/>
    </location>
</feature>
<feature type="transmembrane region" description="Helical" evidence="6">
    <location>
        <begin position="274"/>
        <end position="296"/>
    </location>
</feature>
<dbReference type="PANTHER" id="PTHR23531">
    <property type="entry name" value="QUINOLENE RESISTANCE PROTEIN NORA"/>
    <property type="match status" value="1"/>
</dbReference>
<feature type="transmembrane region" description="Helical" evidence="6">
    <location>
        <begin position="308"/>
        <end position="326"/>
    </location>
</feature>
<evidence type="ECO:0000256" key="1">
    <source>
        <dbReference type="ARBA" id="ARBA00004651"/>
    </source>
</evidence>
<evidence type="ECO:0000259" key="7">
    <source>
        <dbReference type="PROSITE" id="PS50850"/>
    </source>
</evidence>
<proteinExistence type="predicted"/>